<dbReference type="PANTHER" id="PTHR45666">
    <property type="entry name" value="TYPE IV INOSITOL POLYPHOSPHATE 5-PHOSPHATASE 9"/>
    <property type="match status" value="1"/>
</dbReference>
<evidence type="ECO:0000313" key="4">
    <source>
        <dbReference type="EMBL" id="KAF7149234.1"/>
    </source>
</evidence>
<proteinExistence type="inferred from homology"/>
<keyword evidence="5" id="KW-1185">Reference proteome</keyword>
<dbReference type="Pfam" id="PF22669">
    <property type="entry name" value="Exo_endo_phos2"/>
    <property type="match status" value="2"/>
</dbReference>
<protein>
    <recommendedName>
        <fullName evidence="3">Inositol polyphosphate-related phosphatase domain-containing protein</fullName>
    </recommendedName>
</protein>
<name>A0A834LV40_RHOSS</name>
<evidence type="ECO:0000256" key="1">
    <source>
        <dbReference type="ARBA" id="ARBA00010768"/>
    </source>
</evidence>
<dbReference type="InterPro" id="IPR036691">
    <property type="entry name" value="Endo/exonu/phosph_ase_sf"/>
</dbReference>
<dbReference type="Gene3D" id="3.60.10.10">
    <property type="entry name" value="Endonuclease/exonuclease/phosphatase"/>
    <property type="match status" value="1"/>
</dbReference>
<dbReference type="EMBL" id="WJXA01000003">
    <property type="protein sequence ID" value="KAF7149234.1"/>
    <property type="molecule type" value="Genomic_DNA"/>
</dbReference>
<dbReference type="OrthoDB" id="62798at2759"/>
<gene>
    <name evidence="4" type="ORF">RHSIM_Rhsim03G0039900</name>
</gene>
<keyword evidence="2" id="KW-0378">Hydrolase</keyword>
<feature type="domain" description="Inositol polyphosphate-related phosphatase" evidence="3">
    <location>
        <begin position="8"/>
        <end position="416"/>
    </location>
</feature>
<dbReference type="InterPro" id="IPR000300">
    <property type="entry name" value="IPPc"/>
</dbReference>
<dbReference type="AlphaFoldDB" id="A0A834LV40"/>
<dbReference type="GO" id="GO:0046856">
    <property type="term" value="P:phosphatidylinositol dephosphorylation"/>
    <property type="evidence" value="ECO:0007669"/>
    <property type="project" value="InterPro"/>
</dbReference>
<dbReference type="SUPFAM" id="SSF56219">
    <property type="entry name" value="DNase I-like"/>
    <property type="match status" value="1"/>
</dbReference>
<comment type="similarity">
    <text evidence="1">Belongs to the inositol polyphosphate 5-phosphatase family.</text>
</comment>
<accession>A0A834LV40</accession>
<reference evidence="4" key="1">
    <citation type="submission" date="2019-11" db="EMBL/GenBank/DDBJ databases">
        <authorList>
            <person name="Liu Y."/>
            <person name="Hou J."/>
            <person name="Li T.-Q."/>
            <person name="Guan C.-H."/>
            <person name="Wu X."/>
            <person name="Wu H.-Z."/>
            <person name="Ling F."/>
            <person name="Zhang R."/>
            <person name="Shi X.-G."/>
            <person name="Ren J.-P."/>
            <person name="Chen E.-F."/>
            <person name="Sun J.-M."/>
        </authorList>
    </citation>
    <scope>NUCLEOTIDE SEQUENCE</scope>
    <source>
        <strain evidence="4">Adult_tree_wgs_1</strain>
        <tissue evidence="4">Leaves</tissue>
    </source>
</reference>
<comment type="caution">
    <text evidence="4">The sequence shown here is derived from an EMBL/GenBank/DDBJ whole genome shotgun (WGS) entry which is preliminary data.</text>
</comment>
<sequence length="416" mass="48194">MPLLQEVETYRVFVATWNVGGKSPHNDLNLDDFLQVHDQFDIYVLGFQEIVPLNAGNVLAIEDNGPAAKWLSIISRSLNHGYPSPLINQTTSLKTASRIFRAQSVRRRLKSCNCSTTSDQPERKYNKDSCFKCQQTESYPEDFMEQVNDIGPDSFVVPESNPSSGSNMIKYSLIACKQMVGIFLTIWVRKELVQYIGHLRTSYISRGIMGYLGNKVRMIQNYPVTIKNGYIRDTDTPLQKILKNHLASGEKEGDELRRNSDVIEIIKNAQFTKICKRPYSRRMPEKILEHDRIIWLGDLNYRIALSYAETRKFVDENNWDALLNKDQLKIEREAGRVFNGWKEEKIYFAPTYKYYNNSDAYAGEIEKSKSKRRTPAWCDRILFHGEGIRQLSYVRRELRFSDHRPVCATFLVDVVV</sequence>
<dbReference type="Proteomes" id="UP000626092">
    <property type="component" value="Unassembled WGS sequence"/>
</dbReference>
<dbReference type="GO" id="GO:0034485">
    <property type="term" value="F:phosphatidylinositol-3,4,5-trisphosphate 5-phosphatase activity"/>
    <property type="evidence" value="ECO:0007669"/>
    <property type="project" value="TreeGrafter"/>
</dbReference>
<evidence type="ECO:0000259" key="3">
    <source>
        <dbReference type="SMART" id="SM00128"/>
    </source>
</evidence>
<organism evidence="4 5">
    <name type="scientific">Rhododendron simsii</name>
    <name type="common">Sims's rhododendron</name>
    <dbReference type="NCBI Taxonomy" id="118357"/>
    <lineage>
        <taxon>Eukaryota</taxon>
        <taxon>Viridiplantae</taxon>
        <taxon>Streptophyta</taxon>
        <taxon>Embryophyta</taxon>
        <taxon>Tracheophyta</taxon>
        <taxon>Spermatophyta</taxon>
        <taxon>Magnoliopsida</taxon>
        <taxon>eudicotyledons</taxon>
        <taxon>Gunneridae</taxon>
        <taxon>Pentapetalae</taxon>
        <taxon>asterids</taxon>
        <taxon>Ericales</taxon>
        <taxon>Ericaceae</taxon>
        <taxon>Ericoideae</taxon>
        <taxon>Rhodoreae</taxon>
        <taxon>Rhododendron</taxon>
    </lineage>
</organism>
<evidence type="ECO:0000256" key="2">
    <source>
        <dbReference type="ARBA" id="ARBA00022801"/>
    </source>
</evidence>
<dbReference type="GO" id="GO:0004445">
    <property type="term" value="F:inositol-polyphosphate 5-phosphatase activity"/>
    <property type="evidence" value="ECO:0007669"/>
    <property type="project" value="InterPro"/>
</dbReference>
<dbReference type="PANTHER" id="PTHR45666:SF20">
    <property type="entry name" value="TYPE I INOSITOL POLYPHOSPHATE 5-PHOSPHATASE 10"/>
    <property type="match status" value="1"/>
</dbReference>
<dbReference type="InterPro" id="IPR045849">
    <property type="entry name" value="IP5P_plant"/>
</dbReference>
<evidence type="ECO:0000313" key="5">
    <source>
        <dbReference type="Proteomes" id="UP000626092"/>
    </source>
</evidence>
<dbReference type="GO" id="GO:0004439">
    <property type="term" value="F:phosphatidylinositol-4,5-bisphosphate 5-phosphatase activity"/>
    <property type="evidence" value="ECO:0007669"/>
    <property type="project" value="TreeGrafter"/>
</dbReference>
<dbReference type="SMART" id="SM00128">
    <property type="entry name" value="IPPc"/>
    <property type="match status" value="1"/>
</dbReference>